<keyword evidence="2" id="KW-1185">Reference proteome</keyword>
<dbReference type="EMBL" id="LGRX02026943">
    <property type="protein sequence ID" value="KAK3250042.1"/>
    <property type="molecule type" value="Genomic_DNA"/>
</dbReference>
<evidence type="ECO:0000313" key="2">
    <source>
        <dbReference type="Proteomes" id="UP001190700"/>
    </source>
</evidence>
<gene>
    <name evidence="1" type="ORF">CYMTET_40543</name>
</gene>
<dbReference type="Proteomes" id="UP001190700">
    <property type="component" value="Unassembled WGS sequence"/>
</dbReference>
<name>A0AAE0F3I4_9CHLO</name>
<protein>
    <submittedName>
        <fullName evidence="1">Uncharacterized protein</fullName>
    </submittedName>
</protein>
<sequence length="268" mass="29414">MPDVHKTLNQLLKDFQSLATTVSTLSRANSQIFDVSRTNSARLDRLPDLYCSKSEAASQFEEVFTILSDLPADRSAALNAQAEAQRATVTAETASRPVPQSPTATTVISDTATLYDNNVGSDLSAEVTVEEFRTGVPFPHTRVRLLSEDPTHPHFSRNNALDMRPLLTRTSTFATFIECLDGVLSAYRPGFAPALLNLDYRLSTEPYDGVCNNIIAQAIHKVADGATRSYVTTAFWRTTALSRTTVGYCSYSSGRRYNLSPSPMMTLT</sequence>
<reference evidence="1 2" key="1">
    <citation type="journal article" date="2015" name="Genome Biol. Evol.">
        <title>Comparative Genomics of a Bacterivorous Green Alga Reveals Evolutionary Causalities and Consequences of Phago-Mixotrophic Mode of Nutrition.</title>
        <authorList>
            <person name="Burns J.A."/>
            <person name="Paasch A."/>
            <person name="Narechania A."/>
            <person name="Kim E."/>
        </authorList>
    </citation>
    <scope>NUCLEOTIDE SEQUENCE [LARGE SCALE GENOMIC DNA]</scope>
    <source>
        <strain evidence="1 2">PLY_AMNH</strain>
    </source>
</reference>
<dbReference type="AlphaFoldDB" id="A0AAE0F3I4"/>
<comment type="caution">
    <text evidence="1">The sequence shown here is derived from an EMBL/GenBank/DDBJ whole genome shotgun (WGS) entry which is preliminary data.</text>
</comment>
<evidence type="ECO:0000313" key="1">
    <source>
        <dbReference type="EMBL" id="KAK3250042.1"/>
    </source>
</evidence>
<accession>A0AAE0F3I4</accession>
<proteinExistence type="predicted"/>
<organism evidence="1 2">
    <name type="scientific">Cymbomonas tetramitiformis</name>
    <dbReference type="NCBI Taxonomy" id="36881"/>
    <lineage>
        <taxon>Eukaryota</taxon>
        <taxon>Viridiplantae</taxon>
        <taxon>Chlorophyta</taxon>
        <taxon>Pyramimonadophyceae</taxon>
        <taxon>Pyramimonadales</taxon>
        <taxon>Pyramimonadaceae</taxon>
        <taxon>Cymbomonas</taxon>
    </lineage>
</organism>